<evidence type="ECO:0000313" key="1">
    <source>
        <dbReference type="EMBL" id="TDD72137.1"/>
    </source>
</evidence>
<dbReference type="RefSeq" id="WP_131901122.1">
    <property type="nucleotide sequence ID" value="NZ_SMKU01000280.1"/>
</dbReference>
<protein>
    <submittedName>
        <fullName evidence="1">Uncharacterized protein</fullName>
    </submittedName>
</protein>
<dbReference type="Proteomes" id="UP000294513">
    <property type="component" value="Unassembled WGS sequence"/>
</dbReference>
<evidence type="ECO:0000313" key="2">
    <source>
        <dbReference type="Proteomes" id="UP000294513"/>
    </source>
</evidence>
<sequence length="151" mass="17079">MIPVITWDEGSAPAFDPRKYVSVETFDKLTKYLECENVMHPRNAQRVIEQAISLLKLRADNPDLRLTASFEVEMGLRACVLHTDEYARLCVRLGGFVHYEPPISDDRDEDDVQRTIARMRAAGLPVHDDVWTQGGSSCFRGDHARSACDDV</sequence>
<accession>A0A4V2YT15</accession>
<name>A0A4V2YT15_9ACTN</name>
<reference evidence="1 2" key="1">
    <citation type="submission" date="2019-03" db="EMBL/GenBank/DDBJ databases">
        <title>Draft genome sequences of novel Actinobacteria.</title>
        <authorList>
            <person name="Sahin N."/>
            <person name="Ay H."/>
            <person name="Saygin H."/>
        </authorList>
    </citation>
    <scope>NUCLEOTIDE SEQUENCE [LARGE SCALE GENOMIC DNA]</scope>
    <source>
        <strain evidence="1 2">H3C3</strain>
    </source>
</reference>
<proteinExistence type="predicted"/>
<organism evidence="1 2">
    <name type="scientific">Actinomadura rubrisoli</name>
    <dbReference type="NCBI Taxonomy" id="2530368"/>
    <lineage>
        <taxon>Bacteria</taxon>
        <taxon>Bacillati</taxon>
        <taxon>Actinomycetota</taxon>
        <taxon>Actinomycetes</taxon>
        <taxon>Streptosporangiales</taxon>
        <taxon>Thermomonosporaceae</taxon>
        <taxon>Actinomadura</taxon>
    </lineage>
</organism>
<keyword evidence="2" id="KW-1185">Reference proteome</keyword>
<comment type="caution">
    <text evidence="1">The sequence shown here is derived from an EMBL/GenBank/DDBJ whole genome shotgun (WGS) entry which is preliminary data.</text>
</comment>
<dbReference type="AlphaFoldDB" id="A0A4V2YT15"/>
<dbReference type="OrthoDB" id="5328543at2"/>
<gene>
    <name evidence="1" type="ORF">E1298_35295</name>
</gene>
<dbReference type="EMBL" id="SMKU01000280">
    <property type="protein sequence ID" value="TDD72137.1"/>
    <property type="molecule type" value="Genomic_DNA"/>
</dbReference>